<comment type="caution">
    <text evidence="2">The sequence shown here is derived from an EMBL/GenBank/DDBJ whole genome shotgun (WGS) entry which is preliminary data.</text>
</comment>
<sequence>MDQLIAQKWKWFVGLGILCLITGILCLIDTVFVTIAMVIIIGILLIITGLAQLIHACYLKDWSSFLWSALCGIIYLIGGILLIREPVNGSVIITIFLGICFCFGGIMRLMIAFNNKNTKGWGLLVFSGILGLILGFILFVNPINGLWFIGFMVGFDLIFNGTAWLQLGFTLKSQIK</sequence>
<dbReference type="Pfam" id="PF03729">
    <property type="entry name" value="DUF308"/>
    <property type="match status" value="2"/>
</dbReference>
<feature type="transmembrane region" description="Helical" evidence="1">
    <location>
        <begin position="38"/>
        <end position="58"/>
    </location>
</feature>
<dbReference type="PANTHER" id="PTHR34989">
    <property type="entry name" value="PROTEIN HDED"/>
    <property type="match status" value="1"/>
</dbReference>
<proteinExistence type="predicted"/>
<gene>
    <name evidence="2" type="ORF">DK869_00515</name>
</gene>
<reference evidence="2 3" key="1">
    <citation type="submission" date="2018-05" db="EMBL/GenBank/DDBJ databases">
        <title>Reference genomes for bee gut microbiota database.</title>
        <authorList>
            <person name="Ellegaard K.M."/>
        </authorList>
    </citation>
    <scope>NUCLEOTIDE SEQUENCE [LARGE SCALE GENOMIC DNA]</scope>
    <source>
        <strain evidence="2 3">ESL0284</strain>
    </source>
</reference>
<dbReference type="OrthoDB" id="9815400at2"/>
<feature type="transmembrane region" description="Helical" evidence="1">
    <location>
        <begin position="146"/>
        <end position="167"/>
    </location>
</feature>
<evidence type="ECO:0000256" key="1">
    <source>
        <dbReference type="SAM" id="Phobius"/>
    </source>
</evidence>
<accession>A0A318MY72</accession>
<evidence type="ECO:0000313" key="3">
    <source>
        <dbReference type="Proteomes" id="UP000247565"/>
    </source>
</evidence>
<organism evidence="2 3">
    <name type="scientific">Commensalibacter melissae</name>
    <dbReference type="NCBI Taxonomy" id="2070537"/>
    <lineage>
        <taxon>Bacteria</taxon>
        <taxon>Pseudomonadati</taxon>
        <taxon>Pseudomonadota</taxon>
        <taxon>Alphaproteobacteria</taxon>
        <taxon>Acetobacterales</taxon>
        <taxon>Acetobacteraceae</taxon>
    </lineage>
</organism>
<evidence type="ECO:0000313" key="2">
    <source>
        <dbReference type="EMBL" id="PXZ01531.1"/>
    </source>
</evidence>
<dbReference type="PANTHER" id="PTHR34989:SF1">
    <property type="entry name" value="PROTEIN HDED"/>
    <property type="match status" value="1"/>
</dbReference>
<dbReference type="RefSeq" id="WP_110438050.1">
    <property type="nucleotide sequence ID" value="NZ_CP046393.1"/>
</dbReference>
<dbReference type="EMBL" id="QGLT01000001">
    <property type="protein sequence ID" value="PXZ01531.1"/>
    <property type="molecule type" value="Genomic_DNA"/>
</dbReference>
<name>A0A318MY72_9PROT</name>
<feature type="transmembrane region" description="Helical" evidence="1">
    <location>
        <begin position="65"/>
        <end position="83"/>
    </location>
</feature>
<dbReference type="Proteomes" id="UP000247565">
    <property type="component" value="Unassembled WGS sequence"/>
</dbReference>
<dbReference type="GO" id="GO:0005886">
    <property type="term" value="C:plasma membrane"/>
    <property type="evidence" value="ECO:0007669"/>
    <property type="project" value="TreeGrafter"/>
</dbReference>
<dbReference type="InterPro" id="IPR005325">
    <property type="entry name" value="DUF308_memb"/>
</dbReference>
<protein>
    <submittedName>
        <fullName evidence="2">HdeD</fullName>
    </submittedName>
</protein>
<keyword evidence="1" id="KW-1133">Transmembrane helix</keyword>
<keyword evidence="3" id="KW-1185">Reference proteome</keyword>
<keyword evidence="1" id="KW-0472">Membrane</keyword>
<feature type="transmembrane region" description="Helical" evidence="1">
    <location>
        <begin position="121"/>
        <end position="140"/>
    </location>
</feature>
<feature type="transmembrane region" description="Helical" evidence="1">
    <location>
        <begin position="12"/>
        <end position="32"/>
    </location>
</feature>
<keyword evidence="1" id="KW-0812">Transmembrane</keyword>
<dbReference type="InterPro" id="IPR052712">
    <property type="entry name" value="Acid_resist_chaperone_HdeD"/>
</dbReference>
<dbReference type="AlphaFoldDB" id="A0A318MY72"/>
<feature type="transmembrane region" description="Helical" evidence="1">
    <location>
        <begin position="89"/>
        <end position="109"/>
    </location>
</feature>